<evidence type="ECO:0000259" key="13">
    <source>
        <dbReference type="PROSITE" id="PS51371"/>
    </source>
</evidence>
<keyword evidence="5" id="KW-0819">tRNA processing</keyword>
<comment type="caution">
    <text evidence="14">The sequence shown here is derived from an EMBL/GenBank/DDBJ whole genome shotgun (WGS) entry which is preliminary data.</text>
</comment>
<dbReference type="InterPro" id="IPR043519">
    <property type="entry name" value="NT_sf"/>
</dbReference>
<evidence type="ECO:0000256" key="8">
    <source>
        <dbReference type="ARBA" id="ARBA00022741"/>
    </source>
</evidence>
<dbReference type="Gene3D" id="3.10.310.30">
    <property type="match status" value="1"/>
</dbReference>
<keyword evidence="10 12" id="KW-0694">RNA-binding</keyword>
<evidence type="ECO:0000256" key="2">
    <source>
        <dbReference type="ARBA" id="ARBA00007265"/>
    </source>
</evidence>
<keyword evidence="11" id="KW-0129">CBS domain</keyword>
<protein>
    <submittedName>
        <fullName evidence="14">CBS domain-containing protein</fullName>
    </submittedName>
</protein>
<keyword evidence="6" id="KW-0548">Nucleotidyltransferase</keyword>
<dbReference type="CDD" id="cd05398">
    <property type="entry name" value="NT_ClassII-CCAase"/>
    <property type="match status" value="1"/>
</dbReference>
<keyword evidence="3" id="KW-0820">tRNA-binding</keyword>
<evidence type="ECO:0000256" key="4">
    <source>
        <dbReference type="ARBA" id="ARBA00022679"/>
    </source>
</evidence>
<dbReference type="InterPro" id="IPR052390">
    <property type="entry name" value="tRNA_nt/polyA_polymerase"/>
</dbReference>
<reference evidence="14 15" key="1">
    <citation type="submission" date="2023-07" db="EMBL/GenBank/DDBJ databases">
        <title>Novel species of Thermanaerothrix with wide hydrolytic capabilities.</title>
        <authorList>
            <person name="Zayulina K.S."/>
            <person name="Podosokorskaya O.A."/>
            <person name="Elcheninov A.G."/>
        </authorList>
    </citation>
    <scope>NUCLEOTIDE SEQUENCE [LARGE SCALE GENOMIC DNA]</scope>
    <source>
        <strain evidence="14 15">4228-RoL</strain>
    </source>
</reference>
<dbReference type="InterPro" id="IPR001667">
    <property type="entry name" value="DDH_dom"/>
</dbReference>
<dbReference type="Gene3D" id="3.90.1640.10">
    <property type="entry name" value="inorganic pyrophosphatase (n-terminal core)"/>
    <property type="match status" value="1"/>
</dbReference>
<keyword evidence="7" id="KW-0479">Metal-binding</keyword>
<keyword evidence="15" id="KW-1185">Reference proteome</keyword>
<dbReference type="SUPFAM" id="SSF81891">
    <property type="entry name" value="Poly A polymerase C-terminal region-like"/>
    <property type="match status" value="1"/>
</dbReference>
<dbReference type="SUPFAM" id="SSF81301">
    <property type="entry name" value="Nucleotidyltransferase"/>
    <property type="match status" value="1"/>
</dbReference>
<dbReference type="InterPro" id="IPR038763">
    <property type="entry name" value="DHH_sf"/>
</dbReference>
<dbReference type="SUPFAM" id="SSF64182">
    <property type="entry name" value="DHH phosphoesterases"/>
    <property type="match status" value="1"/>
</dbReference>
<dbReference type="Gene3D" id="1.10.3090.10">
    <property type="entry name" value="cca-adding enzyme, domain 2"/>
    <property type="match status" value="1"/>
</dbReference>
<keyword evidence="4 12" id="KW-0808">Transferase</keyword>
<sequence length="885" mass="99376">MHVILTHEQADFDAIAALLGASLLDERALPVLPRRLNRNVRAYLNLYGSELPFHEVRDLPNEPIECVTLVDTQSLVKLKGMGKHTKVRVIDHHQPRTDLPADWQVTIERVGACTTLLVEALREHLEPLNAHLATLLLLGIYEDTGSLTYNSTTARDAQAVAYLLEQGASLHLANQFLNPPLSDDQREVYHRLLANAETHEINGQTIVIAKGEATGLVEEVSSIAHKLRDLLDPDGLFLLVKTAEGIRLVARSTTDRINVAKVAALFGGGGHERAAAALIRPSDLETNEDEALEFIYRRLVDALPQLVEPAVTVEQIMSPRPMVLSPETSAQEAAQLMQRYGYEGYPVVKEGKVIGLLTRRAVDRALAHRLNLPASSLMEAGEVVVHPQDPLEVVQRLMAETGWGQIPVVDPESHTVIGIVTRTDLLKALGRNHLAAPSRQNFADRLEAALPPARLALLKLVAQRAHQRRLPVYVVGGFVRDLLLNRPSQDFDIVVEGDAIALARALEREFGGRVTSHSRFGTAKWHIAEIRVSLLKNALHLDESNANDLPEFLDLISARTEFYDYPTALPTVERSSIKLDLHRRDFTINTLALRLDGRHYGDLYDYWGGYADLQRGLIRVLHSLSFVDDPTRMLRAVRFEQRFGFQIEERTLQLMQEARDLLRQVSGDRLRHEIDLILAEENPLPALKRLDDLQLLTAIHPDLHWEPHLAEPMRKVLKDPLEPAWCLPETWGGTPIRRALAYLVWFLPFSTEKSLSLAQRLRLPHHLREGLKIGTSLVPTLKDLPNLTPSQVVARLDGVPLPVIYALYQLYYDTEVAAVLHTYATRWRHIHPVTDGHTLRTMGLTPGPSYRRILWTLRAAWLDGQVQSADQERALLEQLLASRTS</sequence>
<gene>
    <name evidence="14" type="ORF">QYE77_13350</name>
</gene>
<dbReference type="Pfam" id="PF00571">
    <property type="entry name" value="CBS"/>
    <property type="match status" value="2"/>
</dbReference>
<proteinExistence type="inferred from homology"/>
<dbReference type="Proteomes" id="UP001254165">
    <property type="component" value="Unassembled WGS sequence"/>
</dbReference>
<evidence type="ECO:0000256" key="6">
    <source>
        <dbReference type="ARBA" id="ARBA00022695"/>
    </source>
</evidence>
<dbReference type="SMART" id="SM00116">
    <property type="entry name" value="CBS"/>
    <property type="match status" value="2"/>
</dbReference>
<evidence type="ECO:0000256" key="5">
    <source>
        <dbReference type="ARBA" id="ARBA00022694"/>
    </source>
</evidence>
<keyword evidence="8" id="KW-0547">Nucleotide-binding</keyword>
<evidence type="ECO:0000313" key="14">
    <source>
        <dbReference type="EMBL" id="MDT8899246.1"/>
    </source>
</evidence>
<dbReference type="Pfam" id="PF01743">
    <property type="entry name" value="PolyA_pol"/>
    <property type="match status" value="1"/>
</dbReference>
<dbReference type="InterPro" id="IPR002646">
    <property type="entry name" value="PolA_pol_head_dom"/>
</dbReference>
<dbReference type="EMBL" id="JAUHMF010000002">
    <property type="protein sequence ID" value="MDT8899246.1"/>
    <property type="molecule type" value="Genomic_DNA"/>
</dbReference>
<dbReference type="Gene3D" id="3.10.580.10">
    <property type="entry name" value="CBS-domain"/>
    <property type="match status" value="2"/>
</dbReference>
<comment type="cofactor">
    <cofactor evidence="1">
        <name>Mg(2+)</name>
        <dbReference type="ChEBI" id="CHEBI:18420"/>
    </cofactor>
</comment>
<dbReference type="PROSITE" id="PS51371">
    <property type="entry name" value="CBS"/>
    <property type="match status" value="2"/>
</dbReference>
<evidence type="ECO:0000256" key="12">
    <source>
        <dbReference type="RuleBase" id="RU003953"/>
    </source>
</evidence>
<evidence type="ECO:0000256" key="7">
    <source>
        <dbReference type="ARBA" id="ARBA00022723"/>
    </source>
</evidence>
<dbReference type="Gene3D" id="3.30.460.10">
    <property type="entry name" value="Beta Polymerase, domain 2"/>
    <property type="match status" value="1"/>
</dbReference>
<dbReference type="Pfam" id="PF12627">
    <property type="entry name" value="PolyA_pol_RNAbd"/>
    <property type="match status" value="1"/>
</dbReference>
<dbReference type="SUPFAM" id="SSF54631">
    <property type="entry name" value="CBS-domain pair"/>
    <property type="match status" value="1"/>
</dbReference>
<dbReference type="PANTHER" id="PTHR47788:SF1">
    <property type="entry name" value="A-ADDING TRNA NUCLEOTIDYLTRANSFERASE"/>
    <property type="match status" value="1"/>
</dbReference>
<evidence type="ECO:0000256" key="10">
    <source>
        <dbReference type="ARBA" id="ARBA00022884"/>
    </source>
</evidence>
<dbReference type="RefSeq" id="WP_315625931.1">
    <property type="nucleotide sequence ID" value="NZ_JAUHMF010000002.1"/>
</dbReference>
<comment type="similarity">
    <text evidence="2 12">Belongs to the tRNA nucleotidyltransferase/poly(A) polymerase family.</text>
</comment>
<dbReference type="PANTHER" id="PTHR47788">
    <property type="entry name" value="POLYA POLYMERASE"/>
    <property type="match status" value="1"/>
</dbReference>
<evidence type="ECO:0000256" key="11">
    <source>
        <dbReference type="PROSITE-ProRule" id="PRU00703"/>
    </source>
</evidence>
<evidence type="ECO:0000313" key="15">
    <source>
        <dbReference type="Proteomes" id="UP001254165"/>
    </source>
</evidence>
<feature type="domain" description="CBS" evidence="13">
    <location>
        <begin position="378"/>
        <end position="438"/>
    </location>
</feature>
<evidence type="ECO:0000256" key="9">
    <source>
        <dbReference type="ARBA" id="ARBA00022842"/>
    </source>
</evidence>
<evidence type="ECO:0000256" key="3">
    <source>
        <dbReference type="ARBA" id="ARBA00022555"/>
    </source>
</evidence>
<dbReference type="InterPro" id="IPR046342">
    <property type="entry name" value="CBS_dom_sf"/>
</dbReference>
<evidence type="ECO:0000256" key="1">
    <source>
        <dbReference type="ARBA" id="ARBA00001946"/>
    </source>
</evidence>
<accession>A0ABU3NQX7</accession>
<keyword evidence="9" id="KW-0460">Magnesium</keyword>
<name>A0ABU3NQX7_9CHLR</name>
<dbReference type="InterPro" id="IPR032828">
    <property type="entry name" value="PolyA_RNA-bd"/>
</dbReference>
<organism evidence="14 15">
    <name type="scientific">Thermanaerothrix solaris</name>
    <dbReference type="NCBI Taxonomy" id="3058434"/>
    <lineage>
        <taxon>Bacteria</taxon>
        <taxon>Bacillati</taxon>
        <taxon>Chloroflexota</taxon>
        <taxon>Anaerolineae</taxon>
        <taxon>Anaerolineales</taxon>
        <taxon>Anaerolineaceae</taxon>
        <taxon>Thermanaerothrix</taxon>
    </lineage>
</organism>
<dbReference type="InterPro" id="IPR000644">
    <property type="entry name" value="CBS_dom"/>
</dbReference>
<dbReference type="Pfam" id="PF01368">
    <property type="entry name" value="DHH"/>
    <property type="match status" value="1"/>
</dbReference>
<feature type="domain" description="CBS" evidence="13">
    <location>
        <begin position="317"/>
        <end position="372"/>
    </location>
</feature>